<dbReference type="RefSeq" id="WP_177136178.1">
    <property type="nucleotide sequence ID" value="NZ_VYGV01000012.1"/>
</dbReference>
<proteinExistence type="predicted"/>
<comment type="caution">
    <text evidence="1">The sequence shown here is derived from an EMBL/GenBank/DDBJ whole genome shotgun (WGS) entry which is preliminary data.</text>
</comment>
<keyword evidence="2" id="KW-1185">Reference proteome</keyword>
<organism evidence="1 2">
    <name type="scientific">Hydrogenophaga aromaticivorans</name>
    <dbReference type="NCBI Taxonomy" id="2610898"/>
    <lineage>
        <taxon>Bacteria</taxon>
        <taxon>Pseudomonadati</taxon>
        <taxon>Pseudomonadota</taxon>
        <taxon>Betaproteobacteria</taxon>
        <taxon>Burkholderiales</taxon>
        <taxon>Comamonadaceae</taxon>
        <taxon>Hydrogenophaga</taxon>
    </lineage>
</organism>
<evidence type="ECO:0000313" key="2">
    <source>
        <dbReference type="Proteomes" id="UP000545507"/>
    </source>
</evidence>
<dbReference type="Proteomes" id="UP000545507">
    <property type="component" value="Unassembled WGS sequence"/>
</dbReference>
<name>A0A7Y8GWR9_9BURK</name>
<dbReference type="Pfam" id="PF18928">
    <property type="entry name" value="DUF5677"/>
    <property type="match status" value="1"/>
</dbReference>
<dbReference type="InterPro" id="IPR043733">
    <property type="entry name" value="DUF5677"/>
</dbReference>
<evidence type="ECO:0000313" key="1">
    <source>
        <dbReference type="EMBL" id="NWF46281.1"/>
    </source>
</evidence>
<gene>
    <name evidence="1" type="ORF">F3K02_13620</name>
</gene>
<accession>A0A7Y8GWR9</accession>
<reference evidence="1 2" key="1">
    <citation type="submission" date="2019-09" db="EMBL/GenBank/DDBJ databases">
        <title>Hydrogenophaga aromatica sp. nov., isolated from a para-xylene-degrading enrichment culture.</title>
        <authorList>
            <person name="Tancsics A."/>
            <person name="Banerjee S."/>
        </authorList>
    </citation>
    <scope>NUCLEOTIDE SEQUENCE [LARGE SCALE GENOMIC DNA]</scope>
    <source>
        <strain evidence="1 2">D2P1</strain>
    </source>
</reference>
<sequence length="279" mass="30381">MDKQVEQLTELRTIIAGQQELLRIALHLMSEGPIKYADTELKCALADDQVRATAAVAMGAGQSMNTIMKLSEGEGIVVRDLYPIARSVVEGFINAAFFVTQPVEVSQRALEHRHFAAWKHHNRIIGTGDFMIALGVQDPKAKAAKLFPDFAEKGKESWTSLDAVSRINKIGKVVSASGGALMGAYGGIYAVSSEVIHGSVYGMSYFFSVHRKEESVEAFRAATIEQVIDILIAVSHASSGFLSAFANVQELGQFVLAEHDMFKRLFKVSTGDDWAGPDD</sequence>
<dbReference type="EMBL" id="VYGV01000012">
    <property type="protein sequence ID" value="NWF46281.1"/>
    <property type="molecule type" value="Genomic_DNA"/>
</dbReference>
<dbReference type="AlphaFoldDB" id="A0A7Y8GWR9"/>
<protein>
    <submittedName>
        <fullName evidence="1">Uncharacterized protein</fullName>
    </submittedName>
</protein>